<dbReference type="Proteomes" id="UP000319148">
    <property type="component" value="Unassembled WGS sequence"/>
</dbReference>
<evidence type="ECO:0000259" key="1">
    <source>
        <dbReference type="Pfam" id="PF08447"/>
    </source>
</evidence>
<dbReference type="CDD" id="cd00130">
    <property type="entry name" value="PAS"/>
    <property type="match status" value="1"/>
</dbReference>
<sequence>MANMNIEPVDEEITFGQDEIIVSKTDLKGRITYVNDIFCKVAEMKEREVLGEPHSIIRHPDMPRAVFQLLWETIQHKKEIFAYVKNISKTGKYYWVLAHVTPTMDDQGNIVAYHSNRRSVSANEVQKIDKLYKEIAAVERQHANRKEGMLAGAKYLAEQAANSATSYDEFIWSVGA</sequence>
<feature type="domain" description="PAS fold-3" evidence="1">
    <location>
        <begin position="32"/>
        <end position="113"/>
    </location>
</feature>
<dbReference type="RefSeq" id="WP_139938014.1">
    <property type="nucleotide sequence ID" value="NZ_JBHSYP010000022.1"/>
</dbReference>
<accession>A0A501PS27</accession>
<dbReference type="EMBL" id="VFIY01000004">
    <property type="protein sequence ID" value="TPD62764.1"/>
    <property type="molecule type" value="Genomic_DNA"/>
</dbReference>
<dbReference type="Gene3D" id="3.30.450.20">
    <property type="entry name" value="PAS domain"/>
    <property type="match status" value="1"/>
</dbReference>
<dbReference type="AlphaFoldDB" id="A0A501PS27"/>
<comment type="caution">
    <text evidence="2">The sequence shown here is derived from an EMBL/GenBank/DDBJ whole genome shotgun (WGS) entry which is preliminary data.</text>
</comment>
<dbReference type="OrthoDB" id="266313at2"/>
<reference evidence="3" key="1">
    <citation type="submission" date="2019-06" db="EMBL/GenBank/DDBJ databases">
        <title>The complete genome of Emcibacter congregatus ZYLT.</title>
        <authorList>
            <person name="Zhao Z."/>
        </authorList>
    </citation>
    <scope>NUCLEOTIDE SEQUENCE [LARGE SCALE GENOMIC DNA]</scope>
    <source>
        <strain evidence="3">MCCC 1A06723</strain>
    </source>
</reference>
<evidence type="ECO:0000313" key="2">
    <source>
        <dbReference type="EMBL" id="TPD62764.1"/>
    </source>
</evidence>
<dbReference type="InterPro" id="IPR013655">
    <property type="entry name" value="PAS_fold_3"/>
</dbReference>
<dbReference type="Pfam" id="PF08447">
    <property type="entry name" value="PAS_3"/>
    <property type="match status" value="1"/>
</dbReference>
<evidence type="ECO:0000313" key="3">
    <source>
        <dbReference type="Proteomes" id="UP000319148"/>
    </source>
</evidence>
<proteinExistence type="predicted"/>
<keyword evidence="3" id="KW-1185">Reference proteome</keyword>
<dbReference type="SUPFAM" id="SSF55785">
    <property type="entry name" value="PYP-like sensor domain (PAS domain)"/>
    <property type="match status" value="1"/>
</dbReference>
<name>A0A501PS27_9PROT</name>
<dbReference type="InterPro" id="IPR035965">
    <property type="entry name" value="PAS-like_dom_sf"/>
</dbReference>
<gene>
    <name evidence="2" type="ORF">FIV46_01410</name>
</gene>
<organism evidence="2 3">
    <name type="scientific">Emcibacter nanhaiensis</name>
    <dbReference type="NCBI Taxonomy" id="1505037"/>
    <lineage>
        <taxon>Bacteria</taxon>
        <taxon>Pseudomonadati</taxon>
        <taxon>Pseudomonadota</taxon>
        <taxon>Alphaproteobacteria</taxon>
        <taxon>Emcibacterales</taxon>
        <taxon>Emcibacteraceae</taxon>
        <taxon>Emcibacter</taxon>
    </lineage>
</organism>
<protein>
    <submittedName>
        <fullName evidence="2">PAS domain S-box protein</fullName>
    </submittedName>
</protein>
<dbReference type="NCBIfam" id="TIGR00229">
    <property type="entry name" value="sensory_box"/>
    <property type="match status" value="1"/>
</dbReference>
<dbReference type="InterPro" id="IPR000014">
    <property type="entry name" value="PAS"/>
</dbReference>